<dbReference type="RefSeq" id="WP_109648458.1">
    <property type="nucleotide sequence ID" value="NZ_JACWLN010000002.1"/>
</dbReference>
<dbReference type="OrthoDB" id="1245542at2"/>
<evidence type="ECO:0000313" key="1">
    <source>
        <dbReference type="EMBL" id="MBD1260055.1"/>
    </source>
</evidence>
<dbReference type="EMBL" id="JACWLN010000002">
    <property type="protein sequence ID" value="MBD1260055.1"/>
    <property type="molecule type" value="Genomic_DNA"/>
</dbReference>
<evidence type="ECO:0000313" key="4">
    <source>
        <dbReference type="Proteomes" id="UP000651837"/>
    </source>
</evidence>
<evidence type="ECO:0000313" key="3">
    <source>
        <dbReference type="Proteomes" id="UP000245667"/>
    </source>
</evidence>
<organism evidence="2 3">
    <name type="scientific">Maribacter polysiphoniae</name>
    <dbReference type="NCBI Taxonomy" id="429344"/>
    <lineage>
        <taxon>Bacteria</taxon>
        <taxon>Pseudomonadati</taxon>
        <taxon>Bacteroidota</taxon>
        <taxon>Flavobacteriia</taxon>
        <taxon>Flavobacteriales</taxon>
        <taxon>Flavobacteriaceae</taxon>
        <taxon>Maribacter</taxon>
    </lineage>
</organism>
<dbReference type="AlphaFoldDB" id="A0A316E536"/>
<dbReference type="Proteomes" id="UP000245667">
    <property type="component" value="Unassembled WGS sequence"/>
</dbReference>
<comment type="caution">
    <text evidence="2">The sequence shown here is derived from an EMBL/GenBank/DDBJ whole genome shotgun (WGS) entry which is preliminary data.</text>
</comment>
<reference evidence="1 4" key="2">
    <citation type="submission" date="2020-07" db="EMBL/GenBank/DDBJ databases">
        <title>The draft genome sequence of Maribacter polysiphoniae KCTC 22021.</title>
        <authorList>
            <person name="Mu L."/>
        </authorList>
    </citation>
    <scope>NUCLEOTIDE SEQUENCE [LARGE SCALE GENOMIC DNA]</scope>
    <source>
        <strain evidence="1 4">KCTC 22021</strain>
    </source>
</reference>
<proteinExistence type="predicted"/>
<keyword evidence="4" id="KW-1185">Reference proteome</keyword>
<dbReference type="EMBL" id="QGGQ01000001">
    <property type="protein sequence ID" value="PWK25514.1"/>
    <property type="molecule type" value="Genomic_DNA"/>
</dbReference>
<accession>A0A316E536</accession>
<gene>
    <name evidence="1" type="ORF">HZY62_05615</name>
    <name evidence="2" type="ORF">LX92_00255</name>
</gene>
<sequence length="204" mass="23773">MGDKSHFQSDLQKEKQLAILLDSMYHNHLKNYGFKRVSDLNLQHRGVDLIMIQKNTQKTFFVDEKAQLDYVNDDLPTFAFEINYQKNGKTKPGWLYDPSKKTDFYALVTAIYADEPQTFTSCKITFVNRPKLLDLLTTRKLSQSRLEIYWEKAHGKHGKIKISELDSHSEGYLYASTQNKAEKPFNLILKLDFLIENGIAKRFV</sequence>
<protein>
    <submittedName>
        <fullName evidence="2">Uncharacterized protein</fullName>
    </submittedName>
</protein>
<name>A0A316E536_9FLAO</name>
<dbReference type="Proteomes" id="UP000651837">
    <property type="component" value="Unassembled WGS sequence"/>
</dbReference>
<evidence type="ECO:0000313" key="2">
    <source>
        <dbReference type="EMBL" id="PWK25514.1"/>
    </source>
</evidence>
<reference evidence="2 3" key="1">
    <citation type="submission" date="2018-05" db="EMBL/GenBank/DDBJ databases">
        <title>Genomic Encyclopedia of Archaeal and Bacterial Type Strains, Phase II (KMG-II): from individual species to whole genera.</title>
        <authorList>
            <person name="Goeker M."/>
        </authorList>
    </citation>
    <scope>NUCLEOTIDE SEQUENCE [LARGE SCALE GENOMIC DNA]</scope>
    <source>
        <strain evidence="2 3">DSM 23514</strain>
    </source>
</reference>